<keyword evidence="5" id="KW-0808">Transferase</keyword>
<evidence type="ECO:0000313" key="5">
    <source>
        <dbReference type="EMBL" id="CUH74803.1"/>
    </source>
</evidence>
<evidence type="ECO:0000313" key="6">
    <source>
        <dbReference type="Proteomes" id="UP000052022"/>
    </source>
</evidence>
<dbReference type="CDD" id="cd00616">
    <property type="entry name" value="AHBA_syn"/>
    <property type="match status" value="1"/>
</dbReference>
<dbReference type="GO" id="GO:0099620">
    <property type="term" value="F:UDP-4-amino-4-deoxy-L-arabinose aminotransferase"/>
    <property type="evidence" value="ECO:0007669"/>
    <property type="project" value="UniProtKB-EC"/>
</dbReference>
<dbReference type="PANTHER" id="PTHR30244:SF34">
    <property type="entry name" value="DTDP-4-AMINO-4,6-DIDEOXYGALACTOSE TRANSAMINASE"/>
    <property type="match status" value="1"/>
</dbReference>
<dbReference type="RefSeq" id="WP_074942210.1">
    <property type="nucleotide sequence ID" value="NZ_CYSD01000002.1"/>
</dbReference>
<dbReference type="AlphaFoldDB" id="A0A0P1G005"/>
<dbReference type="InterPro" id="IPR015421">
    <property type="entry name" value="PyrdxlP-dep_Trfase_major"/>
</dbReference>
<dbReference type="Gene3D" id="3.90.1150.10">
    <property type="entry name" value="Aspartate Aminotransferase, domain 1"/>
    <property type="match status" value="1"/>
</dbReference>
<proteinExistence type="inferred from homology"/>
<gene>
    <name evidence="5" type="primary">arnB</name>
    <name evidence="5" type="ORF">TRM7557_00088</name>
</gene>
<dbReference type="STRING" id="928856.SAMN04488049_1332"/>
<dbReference type="InterPro" id="IPR000653">
    <property type="entry name" value="DegT/StrS_aminotransferase"/>
</dbReference>
<reference evidence="5 6" key="1">
    <citation type="submission" date="2015-09" db="EMBL/GenBank/DDBJ databases">
        <authorList>
            <consortium name="Swine Surveillance"/>
        </authorList>
    </citation>
    <scope>NUCLEOTIDE SEQUENCE [LARGE SCALE GENOMIC DNA]</scope>
    <source>
        <strain evidence="5 6">CECT 7557</strain>
    </source>
</reference>
<evidence type="ECO:0000256" key="1">
    <source>
        <dbReference type="ARBA" id="ARBA00037999"/>
    </source>
</evidence>
<accession>A0A0P1G005</accession>
<protein>
    <submittedName>
        <fullName evidence="5">UDP-4-amino-4-deoxy-L-arabinose--oxoglutarate aminotransferase</fullName>
        <ecNumber evidence="5">2.6.1.87</ecNumber>
    </submittedName>
</protein>
<dbReference type="PIRSF" id="PIRSF000390">
    <property type="entry name" value="PLP_StrS"/>
    <property type="match status" value="1"/>
</dbReference>
<dbReference type="SUPFAM" id="SSF53383">
    <property type="entry name" value="PLP-dependent transferases"/>
    <property type="match status" value="1"/>
</dbReference>
<dbReference type="Pfam" id="PF01041">
    <property type="entry name" value="DegT_DnrJ_EryC1"/>
    <property type="match status" value="1"/>
</dbReference>
<dbReference type="InterPro" id="IPR012749">
    <property type="entry name" value="WecE-like"/>
</dbReference>
<evidence type="ECO:0000256" key="4">
    <source>
        <dbReference type="RuleBase" id="RU004508"/>
    </source>
</evidence>
<keyword evidence="6" id="KW-1185">Reference proteome</keyword>
<dbReference type="NCBIfam" id="TIGR02379">
    <property type="entry name" value="ECA_wecE"/>
    <property type="match status" value="1"/>
</dbReference>
<dbReference type="Proteomes" id="UP000052022">
    <property type="component" value="Unassembled WGS sequence"/>
</dbReference>
<keyword evidence="5" id="KW-0032">Aminotransferase</keyword>
<dbReference type="GO" id="GO:0019180">
    <property type="term" value="F:dTDP-4-amino-4,6-dideoxygalactose transaminase activity"/>
    <property type="evidence" value="ECO:0007669"/>
    <property type="project" value="TreeGrafter"/>
</dbReference>
<dbReference type="OrthoDB" id="9768668at2"/>
<comment type="similarity">
    <text evidence="1 4">Belongs to the DegT/DnrJ/EryC1 family.</text>
</comment>
<dbReference type="GO" id="GO:0000271">
    <property type="term" value="P:polysaccharide biosynthetic process"/>
    <property type="evidence" value="ECO:0007669"/>
    <property type="project" value="TreeGrafter"/>
</dbReference>
<evidence type="ECO:0000256" key="2">
    <source>
        <dbReference type="PIRSR" id="PIRSR000390-1"/>
    </source>
</evidence>
<evidence type="ECO:0000256" key="3">
    <source>
        <dbReference type="PIRSR" id="PIRSR000390-2"/>
    </source>
</evidence>
<feature type="active site" description="Proton acceptor" evidence="2">
    <location>
        <position position="183"/>
    </location>
</feature>
<dbReference type="PANTHER" id="PTHR30244">
    <property type="entry name" value="TRANSAMINASE"/>
    <property type="match status" value="1"/>
</dbReference>
<dbReference type="Gene3D" id="3.40.640.10">
    <property type="entry name" value="Type I PLP-dependent aspartate aminotransferase-like (Major domain)"/>
    <property type="match status" value="1"/>
</dbReference>
<name>A0A0P1G005_9RHOB</name>
<dbReference type="InterPro" id="IPR015424">
    <property type="entry name" value="PyrdxlP-dep_Trfase"/>
</dbReference>
<dbReference type="NCBIfam" id="NF008687">
    <property type="entry name" value="PRK11706.1"/>
    <property type="match status" value="1"/>
</dbReference>
<dbReference type="EMBL" id="CYSD01000002">
    <property type="protein sequence ID" value="CUH74803.1"/>
    <property type="molecule type" value="Genomic_DNA"/>
</dbReference>
<dbReference type="GO" id="GO:0030170">
    <property type="term" value="F:pyridoxal phosphate binding"/>
    <property type="evidence" value="ECO:0007669"/>
    <property type="project" value="TreeGrafter"/>
</dbReference>
<organism evidence="5 6">
    <name type="scientific">Tritonibacter multivorans</name>
    <dbReference type="NCBI Taxonomy" id="928856"/>
    <lineage>
        <taxon>Bacteria</taxon>
        <taxon>Pseudomonadati</taxon>
        <taxon>Pseudomonadota</taxon>
        <taxon>Alphaproteobacteria</taxon>
        <taxon>Rhodobacterales</taxon>
        <taxon>Paracoccaceae</taxon>
        <taxon>Tritonibacter</taxon>
    </lineage>
</organism>
<keyword evidence="3 4" id="KW-0663">Pyridoxal phosphate</keyword>
<sequence length="406" mass="43643">MNKVPFNKPSLVGDEIKYIRDAVRLGQLAGDGTYTERCQKQISKLVGGGDTLISHSCTAALEMAAILCDLGPGDEVIMPSFTFVSTANAVVLRGAVPVFVDIDPVSLCLDPNKVRAAITSKTRAIMAVHYAGFPAGIETLADIAKDHGLFLIEDAAQALGSRYKGRPAGSFGDLAAFSFHETKNVISGEGGALVVNNPAMAERAEIIREKGTNRSQFFRGQVDKYTWVDIGSSFLPGELIAAYLAAQLDVEPAIRARRLSVYDAYTEAFSDLEDRGLVTLPKALPDCDGNGHMFYFLMKSQNARQHFIQEMKARGIGTPFHYVPLHSAPAGRRYGRTHGSLTVTDQVSETLVRLPMFYDLGSDIETVISAATEVLELSWLASLHSPAQLLSGAGISSAAATNRSGV</sequence>
<dbReference type="InterPro" id="IPR015422">
    <property type="entry name" value="PyrdxlP-dep_Trfase_small"/>
</dbReference>
<dbReference type="EC" id="2.6.1.87" evidence="5"/>
<feature type="modified residue" description="N6-(pyridoxal phosphate)lysine" evidence="3">
    <location>
        <position position="183"/>
    </location>
</feature>